<keyword evidence="2" id="KW-0813">Transport</keyword>
<evidence type="ECO:0000256" key="3">
    <source>
        <dbReference type="ARBA" id="ARBA00022475"/>
    </source>
</evidence>
<evidence type="ECO:0000256" key="5">
    <source>
        <dbReference type="ARBA" id="ARBA00022989"/>
    </source>
</evidence>
<gene>
    <name evidence="10" type="ORF">UFOPK2656_00612</name>
    <name evidence="11" type="ORF">UFOPK3099_00011</name>
    <name evidence="12" type="ORF">UFOPK3267_00232</name>
    <name evidence="13" type="ORF">UFOPK3651_00650</name>
    <name evidence="14" type="ORF">UFOPK3931_01210</name>
    <name evidence="9" type="ORF">UFOPK4189_00610</name>
</gene>
<dbReference type="PANTHER" id="PTHR43738:SF1">
    <property type="entry name" value="HEMIN TRANSPORT SYSTEM PERMEASE PROTEIN HRTB-RELATED"/>
    <property type="match status" value="1"/>
</dbReference>
<feature type="transmembrane region" description="Helical" evidence="7">
    <location>
        <begin position="20"/>
        <end position="45"/>
    </location>
</feature>
<organism evidence="9">
    <name type="scientific">freshwater metagenome</name>
    <dbReference type="NCBI Taxonomy" id="449393"/>
    <lineage>
        <taxon>unclassified sequences</taxon>
        <taxon>metagenomes</taxon>
        <taxon>ecological metagenomes</taxon>
    </lineage>
</organism>
<evidence type="ECO:0000313" key="9">
    <source>
        <dbReference type="EMBL" id="CAB4362828.1"/>
    </source>
</evidence>
<feature type="transmembrane region" description="Helical" evidence="7">
    <location>
        <begin position="292"/>
        <end position="322"/>
    </location>
</feature>
<protein>
    <submittedName>
        <fullName evidence="9">Unannotated protein</fullName>
    </submittedName>
</protein>
<sequence>MNLLPRLPLRELRRTPNRFVVATVVLAFLSTLLLFLGGLLDGLYLGSTGAIRSQQADVLVFSSSARDSFLRSRITPELRTQVEAVPGVTEVGGLGFVLLGAQVPGQTELADVAVAGYELAPKGVPATALDGQGVADSRLQDQGVSKGDTILVGPAATPITITGFVDDTGYLLQGSVWVNLSTWRMVQNANRPDSAVTDGVVQALVVRGAGTHAALAGAIDAASSGATKSLTLDEAVLALPGVKQQRDTFNQIIYTTLAVVLAVVGLFFSLLTLERIGLYGVLKAIGATTKRLFIGVLLQALIIATISFIIGSGLAMAAAAALPAKVPLQLIPSRFISTFIGLLVAAILGSAISLRRVTKVEPASAIGSVS</sequence>
<dbReference type="Pfam" id="PF02687">
    <property type="entry name" value="FtsX"/>
    <property type="match status" value="1"/>
</dbReference>
<evidence type="ECO:0000256" key="4">
    <source>
        <dbReference type="ARBA" id="ARBA00022692"/>
    </source>
</evidence>
<keyword evidence="5 7" id="KW-1133">Transmembrane helix</keyword>
<evidence type="ECO:0000256" key="6">
    <source>
        <dbReference type="ARBA" id="ARBA00023136"/>
    </source>
</evidence>
<feature type="transmembrane region" description="Helical" evidence="7">
    <location>
        <begin position="334"/>
        <end position="354"/>
    </location>
</feature>
<keyword evidence="6 7" id="KW-0472">Membrane</keyword>
<evidence type="ECO:0000313" key="13">
    <source>
        <dbReference type="EMBL" id="CAB4917774.1"/>
    </source>
</evidence>
<feature type="transmembrane region" description="Helical" evidence="7">
    <location>
        <begin position="252"/>
        <end position="271"/>
    </location>
</feature>
<dbReference type="GO" id="GO:0005886">
    <property type="term" value="C:plasma membrane"/>
    <property type="evidence" value="ECO:0007669"/>
    <property type="project" value="UniProtKB-SubCell"/>
</dbReference>
<accession>A0A6J6A3E5</accession>
<reference evidence="9" key="1">
    <citation type="submission" date="2020-05" db="EMBL/GenBank/DDBJ databases">
        <authorList>
            <person name="Chiriac C."/>
            <person name="Salcher M."/>
            <person name="Ghai R."/>
            <person name="Kavagutti S V."/>
        </authorList>
    </citation>
    <scope>NUCLEOTIDE SEQUENCE</scope>
</reference>
<evidence type="ECO:0000313" key="14">
    <source>
        <dbReference type="EMBL" id="CAB4986928.1"/>
    </source>
</evidence>
<comment type="subcellular location">
    <subcellularLocation>
        <location evidence="1">Cell membrane</location>
        <topology evidence="1">Multi-pass membrane protein</topology>
    </subcellularLocation>
</comment>
<dbReference type="EMBL" id="CAFBIY010000007">
    <property type="protein sequence ID" value="CAB4846463.1"/>
    <property type="molecule type" value="Genomic_DNA"/>
</dbReference>
<evidence type="ECO:0000256" key="7">
    <source>
        <dbReference type="SAM" id="Phobius"/>
    </source>
</evidence>
<evidence type="ECO:0000313" key="11">
    <source>
        <dbReference type="EMBL" id="CAB4799287.1"/>
    </source>
</evidence>
<evidence type="ECO:0000259" key="8">
    <source>
        <dbReference type="Pfam" id="PF02687"/>
    </source>
</evidence>
<dbReference type="InterPro" id="IPR003838">
    <property type="entry name" value="ABC3_permease_C"/>
</dbReference>
<dbReference type="AlphaFoldDB" id="A0A6J6A3E5"/>
<dbReference type="PANTHER" id="PTHR43738">
    <property type="entry name" value="ABC TRANSPORTER, MEMBRANE PROTEIN"/>
    <property type="match status" value="1"/>
</dbReference>
<evidence type="ECO:0000313" key="12">
    <source>
        <dbReference type="EMBL" id="CAB4846463.1"/>
    </source>
</evidence>
<keyword evidence="4 7" id="KW-0812">Transmembrane</keyword>
<keyword evidence="3" id="KW-1003">Cell membrane</keyword>
<dbReference type="EMBL" id="CAEZYF010000003">
    <property type="protein sequence ID" value="CAB4710139.1"/>
    <property type="molecule type" value="Genomic_DNA"/>
</dbReference>
<evidence type="ECO:0000256" key="2">
    <source>
        <dbReference type="ARBA" id="ARBA00022448"/>
    </source>
</evidence>
<evidence type="ECO:0000313" key="10">
    <source>
        <dbReference type="EMBL" id="CAB4710139.1"/>
    </source>
</evidence>
<dbReference type="InterPro" id="IPR051125">
    <property type="entry name" value="ABC-4/HrtB_transporter"/>
</dbReference>
<dbReference type="EMBL" id="CAFBMT010000003">
    <property type="protein sequence ID" value="CAB4917774.1"/>
    <property type="molecule type" value="Genomic_DNA"/>
</dbReference>
<proteinExistence type="predicted"/>
<dbReference type="EMBL" id="CAFAAV010000001">
    <property type="protein sequence ID" value="CAB4799287.1"/>
    <property type="molecule type" value="Genomic_DNA"/>
</dbReference>
<name>A0A6J6A3E5_9ZZZZ</name>
<evidence type="ECO:0000256" key="1">
    <source>
        <dbReference type="ARBA" id="ARBA00004651"/>
    </source>
</evidence>
<dbReference type="EMBL" id="CAFBOL010000025">
    <property type="protein sequence ID" value="CAB4986928.1"/>
    <property type="molecule type" value="Genomic_DNA"/>
</dbReference>
<feature type="domain" description="ABC3 transporter permease C-terminal" evidence="8">
    <location>
        <begin position="253"/>
        <end position="362"/>
    </location>
</feature>
<dbReference type="EMBL" id="CAESGF010000003">
    <property type="protein sequence ID" value="CAB4362828.1"/>
    <property type="molecule type" value="Genomic_DNA"/>
</dbReference>